<accession>A0ABY5S070</accession>
<dbReference type="Pfam" id="PF01810">
    <property type="entry name" value="LysE"/>
    <property type="match status" value="1"/>
</dbReference>
<feature type="transmembrane region" description="Helical" evidence="6">
    <location>
        <begin position="6"/>
        <end position="29"/>
    </location>
</feature>
<evidence type="ECO:0000256" key="3">
    <source>
        <dbReference type="ARBA" id="ARBA00022692"/>
    </source>
</evidence>
<proteinExistence type="predicted"/>
<feature type="transmembrane region" description="Helical" evidence="6">
    <location>
        <begin position="113"/>
        <end position="138"/>
    </location>
</feature>
<dbReference type="RefSeq" id="WP_173950431.1">
    <property type="nucleotide sequence ID" value="NZ_CP102845.1"/>
</dbReference>
<feature type="transmembrane region" description="Helical" evidence="6">
    <location>
        <begin position="181"/>
        <end position="202"/>
    </location>
</feature>
<comment type="subcellular location">
    <subcellularLocation>
        <location evidence="1">Cell membrane</location>
        <topology evidence="1">Multi-pass membrane protein</topology>
    </subcellularLocation>
</comment>
<gene>
    <name evidence="7" type="ORF">HPT29_012395</name>
</gene>
<feature type="transmembrane region" description="Helical" evidence="6">
    <location>
        <begin position="144"/>
        <end position="169"/>
    </location>
</feature>
<protein>
    <submittedName>
        <fullName evidence="7">LysE family transporter</fullName>
    </submittedName>
</protein>
<keyword evidence="4 6" id="KW-1133">Transmembrane helix</keyword>
<keyword evidence="3 6" id="KW-0812">Transmembrane</keyword>
<evidence type="ECO:0000313" key="8">
    <source>
        <dbReference type="Proteomes" id="UP001017257"/>
    </source>
</evidence>
<evidence type="ECO:0000256" key="6">
    <source>
        <dbReference type="SAM" id="Phobius"/>
    </source>
</evidence>
<name>A0ABY5S070_9HYPH</name>
<dbReference type="InterPro" id="IPR001123">
    <property type="entry name" value="LeuE-type"/>
</dbReference>
<dbReference type="Proteomes" id="UP001017257">
    <property type="component" value="Chromosome"/>
</dbReference>
<dbReference type="PANTHER" id="PTHR30086:SF20">
    <property type="entry name" value="ARGININE EXPORTER PROTEIN ARGO-RELATED"/>
    <property type="match status" value="1"/>
</dbReference>
<feature type="transmembrane region" description="Helical" evidence="6">
    <location>
        <begin position="74"/>
        <end position="93"/>
    </location>
</feature>
<keyword evidence="8" id="KW-1185">Reference proteome</keyword>
<evidence type="ECO:0000256" key="4">
    <source>
        <dbReference type="ARBA" id="ARBA00022989"/>
    </source>
</evidence>
<feature type="transmembrane region" description="Helical" evidence="6">
    <location>
        <begin position="41"/>
        <end position="62"/>
    </location>
</feature>
<evidence type="ECO:0000256" key="1">
    <source>
        <dbReference type="ARBA" id="ARBA00004651"/>
    </source>
</evidence>
<evidence type="ECO:0000256" key="5">
    <source>
        <dbReference type="ARBA" id="ARBA00023136"/>
    </source>
</evidence>
<organism evidence="7 8">
    <name type="scientific">Microvirga terrae</name>
    <dbReference type="NCBI Taxonomy" id="2740529"/>
    <lineage>
        <taxon>Bacteria</taxon>
        <taxon>Pseudomonadati</taxon>
        <taxon>Pseudomonadota</taxon>
        <taxon>Alphaproteobacteria</taxon>
        <taxon>Hyphomicrobiales</taxon>
        <taxon>Methylobacteriaceae</taxon>
        <taxon>Microvirga</taxon>
    </lineage>
</organism>
<dbReference type="PANTHER" id="PTHR30086">
    <property type="entry name" value="ARGININE EXPORTER PROTEIN ARGO"/>
    <property type="match status" value="1"/>
</dbReference>
<keyword evidence="5 6" id="KW-0472">Membrane</keyword>
<reference evidence="7" key="1">
    <citation type="submission" date="2022-08" db="EMBL/GenBank/DDBJ databases">
        <title>Microvirga terrae sp. nov., isolated from soil.</title>
        <authorList>
            <person name="Kim K.H."/>
            <person name="Seo Y.L."/>
            <person name="Kim J.M."/>
            <person name="Lee J.K."/>
            <person name="Han D.M."/>
            <person name="Jeon C.O."/>
        </authorList>
    </citation>
    <scope>NUCLEOTIDE SEQUENCE</scope>
    <source>
        <strain evidence="7">R24</strain>
    </source>
</reference>
<sequence>MTGTSAFLSGATVGFVITVPIGPMSVLCIQRALIYGAVTGFATGLGAATVLVIYTTCAILGVGPAISPVLGESQAFLCAVSACLLFWFSARVLRRTVSLAGSIAQDQGALSSYCSAVACALLNPLTPALLAAVLPAVASPAPTAASTMIAGVFAASVTWWLIVSGSVAALRSKLNVTVLNFINKASGLILGALGVLMAANAWEMRI</sequence>
<evidence type="ECO:0000313" key="7">
    <source>
        <dbReference type="EMBL" id="UVF21852.1"/>
    </source>
</evidence>
<keyword evidence="2" id="KW-1003">Cell membrane</keyword>
<evidence type="ECO:0000256" key="2">
    <source>
        <dbReference type="ARBA" id="ARBA00022475"/>
    </source>
</evidence>
<dbReference type="EMBL" id="CP102845">
    <property type="protein sequence ID" value="UVF21852.1"/>
    <property type="molecule type" value="Genomic_DNA"/>
</dbReference>